<keyword evidence="2" id="KW-1185">Reference proteome</keyword>
<dbReference type="Proteomes" id="UP000076563">
    <property type="component" value="Unassembled WGS sequence"/>
</dbReference>
<sequence>MIAISSKQKEYRGENYQYIRLNSIKKVARSANFVEFTRKYEKTEGLSPSASVLNYFQAI</sequence>
<organism evidence="1 2">
    <name type="scientific">Paenibacillus elgii</name>
    <dbReference type="NCBI Taxonomy" id="189691"/>
    <lineage>
        <taxon>Bacteria</taxon>
        <taxon>Bacillati</taxon>
        <taxon>Bacillota</taxon>
        <taxon>Bacilli</taxon>
        <taxon>Bacillales</taxon>
        <taxon>Paenibacillaceae</taxon>
        <taxon>Paenibacillus</taxon>
    </lineage>
</organism>
<accession>A0A163X481</accession>
<comment type="caution">
    <text evidence="1">The sequence shown here is derived from an EMBL/GenBank/DDBJ whole genome shotgun (WGS) entry which is preliminary data.</text>
</comment>
<dbReference type="EMBL" id="LQRA01000064">
    <property type="protein sequence ID" value="KZE77283.1"/>
    <property type="molecule type" value="Genomic_DNA"/>
</dbReference>
<name>A0A163X481_9BACL</name>
<evidence type="ECO:0000313" key="2">
    <source>
        <dbReference type="Proteomes" id="UP000076563"/>
    </source>
</evidence>
<gene>
    <name evidence="1" type="ORF">AV654_22150</name>
</gene>
<dbReference type="AlphaFoldDB" id="A0A163X481"/>
<reference evidence="2" key="1">
    <citation type="submission" date="2016-01" db="EMBL/GenBank/DDBJ databases">
        <title>Draft genome of Chromobacterium sp. F49.</title>
        <authorList>
            <person name="Hong K.W."/>
        </authorList>
    </citation>
    <scope>NUCLEOTIDE SEQUENCE [LARGE SCALE GENOMIC DNA]</scope>
    <source>
        <strain evidence="2">M63</strain>
    </source>
</reference>
<evidence type="ECO:0000313" key="1">
    <source>
        <dbReference type="EMBL" id="KZE77283.1"/>
    </source>
</evidence>
<protein>
    <submittedName>
        <fullName evidence="1">Uncharacterized protein</fullName>
    </submittedName>
</protein>
<proteinExistence type="predicted"/>